<evidence type="ECO:0000256" key="2">
    <source>
        <dbReference type="ARBA" id="ARBA00022679"/>
    </source>
</evidence>
<dbReference type="OrthoDB" id="5522265at2"/>
<dbReference type="CDD" id="cd02440">
    <property type="entry name" value="AdoMet_MTases"/>
    <property type="match status" value="1"/>
</dbReference>
<dbReference type="SUPFAM" id="SSF53335">
    <property type="entry name" value="S-adenosyl-L-methionine-dependent methyltransferases"/>
    <property type="match status" value="1"/>
</dbReference>
<dbReference type="PANTHER" id="PTHR43464:SF19">
    <property type="entry name" value="UBIQUINONE BIOSYNTHESIS O-METHYLTRANSFERASE, MITOCHONDRIAL"/>
    <property type="match status" value="1"/>
</dbReference>
<gene>
    <name evidence="5" type="primary">ubiG</name>
    <name evidence="5" type="ORF">CLCHR_06220</name>
</gene>
<dbReference type="Gene3D" id="3.40.50.150">
    <property type="entry name" value="Vaccinia Virus protein VP39"/>
    <property type="match status" value="1"/>
</dbReference>
<dbReference type="Proteomes" id="UP000191056">
    <property type="component" value="Unassembled WGS sequence"/>
</dbReference>
<dbReference type="Gene3D" id="2.20.25.110">
    <property type="entry name" value="S-adenosyl-L-methionine-dependent methyltransferases"/>
    <property type="match status" value="1"/>
</dbReference>
<reference evidence="5 6" key="1">
    <citation type="submission" date="2017-03" db="EMBL/GenBank/DDBJ databases">
        <title>Genome sequence of Clostridium chromiireducens DSM 23318.</title>
        <authorList>
            <person name="Poehlein A."/>
            <person name="Daniel R."/>
        </authorList>
    </citation>
    <scope>NUCLEOTIDE SEQUENCE [LARGE SCALE GENOMIC DNA]</scope>
    <source>
        <strain evidence="5 6">DSM 23318</strain>
    </source>
</reference>
<dbReference type="GO" id="GO:0102208">
    <property type="term" value="F:2-polyprenyl-6-hydroxyphenol methylase activity"/>
    <property type="evidence" value="ECO:0007669"/>
    <property type="project" value="UniProtKB-EC"/>
</dbReference>
<dbReference type="PANTHER" id="PTHR43464">
    <property type="entry name" value="METHYLTRANSFERASE"/>
    <property type="match status" value="1"/>
</dbReference>
<keyword evidence="1 5" id="KW-0489">Methyltransferase</keyword>
<comment type="caution">
    <text evidence="5">The sequence shown here is derived from an EMBL/GenBank/DDBJ whole genome shotgun (WGS) entry which is preliminary data.</text>
</comment>
<dbReference type="Pfam" id="PF13649">
    <property type="entry name" value="Methyltransf_25"/>
    <property type="match status" value="1"/>
</dbReference>
<keyword evidence="3" id="KW-0949">S-adenosyl-L-methionine</keyword>
<evidence type="ECO:0000256" key="3">
    <source>
        <dbReference type="ARBA" id="ARBA00022691"/>
    </source>
</evidence>
<accession>A0A1V4IZZ9</accession>
<dbReference type="AlphaFoldDB" id="A0A1V4IZZ9"/>
<dbReference type="EC" id="2.1.1.64" evidence="5"/>
<keyword evidence="6" id="KW-1185">Reference proteome</keyword>
<organism evidence="5 6">
    <name type="scientific">Clostridium chromiireducens</name>
    <dbReference type="NCBI Taxonomy" id="225345"/>
    <lineage>
        <taxon>Bacteria</taxon>
        <taxon>Bacillati</taxon>
        <taxon>Bacillota</taxon>
        <taxon>Clostridia</taxon>
        <taxon>Eubacteriales</taxon>
        <taxon>Clostridiaceae</taxon>
        <taxon>Clostridium</taxon>
    </lineage>
</organism>
<evidence type="ECO:0000313" key="6">
    <source>
        <dbReference type="Proteomes" id="UP000191056"/>
    </source>
</evidence>
<evidence type="ECO:0000256" key="1">
    <source>
        <dbReference type="ARBA" id="ARBA00022603"/>
    </source>
</evidence>
<evidence type="ECO:0000313" key="5">
    <source>
        <dbReference type="EMBL" id="OPJ65638.1"/>
    </source>
</evidence>
<sequence length="279" mass="32241">MIDENLINKIGEYSKKPSLFDKGYGSIWTEEYIAKQMLQAHLNPNFDGASRRILIIDETVGFLAKNVLKENSMILDLGCGPGLYAERLCKRGHKVTGIDFSRNTINYAKKSAEKQGLNIEYECINLFELNYFEKYDVVMQVYGEINTFSDIERDKLFDIVKNALKPNGLFIFDVSTPILRRKCGLRKNWYVSESGFWRGKPHIVLEEGFEYDDDIWLDQYIVADNNGVQVYRNWFHDYTIEKIRRIVQSCGLNIINVMGSLSGEALKEDSEWIAVIAQK</sequence>
<dbReference type="EMBL" id="MZGT01000006">
    <property type="protein sequence ID" value="OPJ65638.1"/>
    <property type="molecule type" value="Genomic_DNA"/>
</dbReference>
<dbReference type="GO" id="GO:0061542">
    <property type="term" value="F:3-demethylubiquinol 3-O-methyltransferase activity"/>
    <property type="evidence" value="ECO:0007669"/>
    <property type="project" value="UniProtKB-EC"/>
</dbReference>
<dbReference type="InterPro" id="IPR029063">
    <property type="entry name" value="SAM-dependent_MTases_sf"/>
</dbReference>
<keyword evidence="2 5" id="KW-0808">Transferase</keyword>
<dbReference type="InterPro" id="IPR041698">
    <property type="entry name" value="Methyltransf_25"/>
</dbReference>
<keyword evidence="5" id="KW-0830">Ubiquinone</keyword>
<dbReference type="STRING" id="225345.CLCHR_06220"/>
<dbReference type="RefSeq" id="WP_079438221.1">
    <property type="nucleotide sequence ID" value="NZ_MZGT01000006.1"/>
</dbReference>
<feature type="domain" description="Methyltransferase" evidence="4">
    <location>
        <begin position="74"/>
        <end position="168"/>
    </location>
</feature>
<evidence type="ECO:0000259" key="4">
    <source>
        <dbReference type="Pfam" id="PF13649"/>
    </source>
</evidence>
<protein>
    <submittedName>
        <fullName evidence="5">Ubiquinone biosynthesis O-methyltransferase</fullName>
        <ecNumber evidence="5">2.1.1.222</ecNumber>
        <ecNumber evidence="5">2.1.1.64</ecNumber>
    </submittedName>
</protein>
<dbReference type="GO" id="GO:0032259">
    <property type="term" value="P:methylation"/>
    <property type="evidence" value="ECO:0007669"/>
    <property type="project" value="UniProtKB-KW"/>
</dbReference>
<proteinExistence type="predicted"/>
<name>A0A1V4IZZ9_9CLOT</name>
<dbReference type="EC" id="2.1.1.222" evidence="5"/>